<accession>A0ABR3G2T7</accession>
<dbReference type="EMBL" id="JBBBZM010001012">
    <property type="protein sequence ID" value="KAL0630183.1"/>
    <property type="molecule type" value="Genomic_DNA"/>
</dbReference>
<evidence type="ECO:0000313" key="3">
    <source>
        <dbReference type="Proteomes" id="UP001447188"/>
    </source>
</evidence>
<name>A0ABR3G2T7_9PEZI</name>
<organism evidence="2 3">
    <name type="scientific">Discina gigas</name>
    <dbReference type="NCBI Taxonomy" id="1032678"/>
    <lineage>
        <taxon>Eukaryota</taxon>
        <taxon>Fungi</taxon>
        <taxon>Dikarya</taxon>
        <taxon>Ascomycota</taxon>
        <taxon>Pezizomycotina</taxon>
        <taxon>Pezizomycetes</taxon>
        <taxon>Pezizales</taxon>
        <taxon>Discinaceae</taxon>
        <taxon>Discina</taxon>
    </lineage>
</organism>
<dbReference type="Proteomes" id="UP001447188">
    <property type="component" value="Unassembled WGS sequence"/>
</dbReference>
<evidence type="ECO:0000256" key="1">
    <source>
        <dbReference type="SAM" id="MobiDB-lite"/>
    </source>
</evidence>
<proteinExistence type="predicted"/>
<feature type="non-terminal residue" evidence="2">
    <location>
        <position position="70"/>
    </location>
</feature>
<evidence type="ECO:0000313" key="2">
    <source>
        <dbReference type="EMBL" id="KAL0630183.1"/>
    </source>
</evidence>
<feature type="region of interest" description="Disordered" evidence="1">
    <location>
        <begin position="1"/>
        <end position="22"/>
    </location>
</feature>
<gene>
    <name evidence="2" type="ORF">Q9L58_010971</name>
</gene>
<sequence length="70" mass="7953">MQKLRRTPQSNRYRLPDEEKHQGGLMKNQNVMLSLLDSSINTADIVIIQEPYIFTASPGSWSSVSHPVKL</sequence>
<comment type="caution">
    <text evidence="2">The sequence shown here is derived from an EMBL/GenBank/DDBJ whole genome shotgun (WGS) entry which is preliminary data.</text>
</comment>
<keyword evidence="3" id="KW-1185">Reference proteome</keyword>
<reference evidence="2 3" key="1">
    <citation type="submission" date="2024-02" db="EMBL/GenBank/DDBJ databases">
        <title>Discinaceae phylogenomics.</title>
        <authorList>
            <person name="Dirks A.C."/>
            <person name="James T.Y."/>
        </authorList>
    </citation>
    <scope>NUCLEOTIDE SEQUENCE [LARGE SCALE GENOMIC DNA]</scope>
    <source>
        <strain evidence="2 3">ACD0624</strain>
    </source>
</reference>
<protein>
    <submittedName>
        <fullName evidence="2">Uncharacterized protein</fullName>
    </submittedName>
</protein>